<sequence length="109" mass="12287">MSRRPPSSVQKLLRSAQPVSVETWRFCPAVLIPAKLSRNMDTKTPDTEICDLRSVFDARTLWGRVFCDVGGPHRNTVTSLRPLSGPRVTVPPSYALHRDMRVLESMMAH</sequence>
<evidence type="ECO:0000313" key="2">
    <source>
        <dbReference type="Proteomes" id="UP001519460"/>
    </source>
</evidence>
<dbReference type="EMBL" id="JACVVK020000084">
    <property type="protein sequence ID" value="KAK7494286.1"/>
    <property type="molecule type" value="Genomic_DNA"/>
</dbReference>
<accession>A0ABD0L4X4</accession>
<dbReference type="Proteomes" id="UP001519460">
    <property type="component" value="Unassembled WGS sequence"/>
</dbReference>
<evidence type="ECO:0000313" key="1">
    <source>
        <dbReference type="EMBL" id="KAK7494286.1"/>
    </source>
</evidence>
<gene>
    <name evidence="1" type="ORF">BaRGS_00014389</name>
</gene>
<protein>
    <submittedName>
        <fullName evidence="1">Uncharacterized protein</fullName>
    </submittedName>
</protein>
<proteinExistence type="predicted"/>
<organism evidence="1 2">
    <name type="scientific">Batillaria attramentaria</name>
    <dbReference type="NCBI Taxonomy" id="370345"/>
    <lineage>
        <taxon>Eukaryota</taxon>
        <taxon>Metazoa</taxon>
        <taxon>Spiralia</taxon>
        <taxon>Lophotrochozoa</taxon>
        <taxon>Mollusca</taxon>
        <taxon>Gastropoda</taxon>
        <taxon>Caenogastropoda</taxon>
        <taxon>Sorbeoconcha</taxon>
        <taxon>Cerithioidea</taxon>
        <taxon>Batillariidae</taxon>
        <taxon>Batillaria</taxon>
    </lineage>
</organism>
<dbReference type="AlphaFoldDB" id="A0ABD0L4X4"/>
<reference evidence="1 2" key="1">
    <citation type="journal article" date="2023" name="Sci. Data">
        <title>Genome assembly of the Korean intertidal mud-creeper Batillaria attramentaria.</title>
        <authorList>
            <person name="Patra A.K."/>
            <person name="Ho P.T."/>
            <person name="Jun S."/>
            <person name="Lee S.J."/>
            <person name="Kim Y."/>
            <person name="Won Y.J."/>
        </authorList>
    </citation>
    <scope>NUCLEOTIDE SEQUENCE [LARGE SCALE GENOMIC DNA]</scope>
    <source>
        <strain evidence="1">Wonlab-2016</strain>
    </source>
</reference>
<comment type="caution">
    <text evidence="1">The sequence shown here is derived from an EMBL/GenBank/DDBJ whole genome shotgun (WGS) entry which is preliminary data.</text>
</comment>
<keyword evidence="2" id="KW-1185">Reference proteome</keyword>
<name>A0ABD0L4X4_9CAEN</name>